<dbReference type="InterPro" id="IPR012373">
    <property type="entry name" value="Ferrdict_sens_TM"/>
</dbReference>
<dbReference type="InterPro" id="IPR032623">
    <property type="entry name" value="FecR_N"/>
</dbReference>
<dbReference type="EMBL" id="QFMX01000001">
    <property type="protein sequence ID" value="PZO76979.1"/>
    <property type="molecule type" value="Genomic_DNA"/>
</dbReference>
<proteinExistence type="predicted"/>
<dbReference type="InterPro" id="IPR006860">
    <property type="entry name" value="FecR"/>
</dbReference>
<accession>A0A2W4ZAN7</accession>
<dbReference type="Proteomes" id="UP000249555">
    <property type="component" value="Unassembled WGS sequence"/>
</dbReference>
<dbReference type="PANTHER" id="PTHR30273:SF2">
    <property type="entry name" value="PROTEIN FECR"/>
    <property type="match status" value="1"/>
</dbReference>
<feature type="domain" description="FecR N-terminal" evidence="2">
    <location>
        <begin position="20"/>
        <end position="60"/>
    </location>
</feature>
<evidence type="ECO:0000313" key="3">
    <source>
        <dbReference type="EMBL" id="PZO76979.1"/>
    </source>
</evidence>
<dbReference type="Pfam" id="PF04773">
    <property type="entry name" value="FecR"/>
    <property type="match status" value="1"/>
</dbReference>
<organism evidence="3 4">
    <name type="scientific">Sphingomonas taxi</name>
    <dbReference type="NCBI Taxonomy" id="1549858"/>
    <lineage>
        <taxon>Bacteria</taxon>
        <taxon>Pseudomonadati</taxon>
        <taxon>Pseudomonadota</taxon>
        <taxon>Alphaproteobacteria</taxon>
        <taxon>Sphingomonadales</taxon>
        <taxon>Sphingomonadaceae</taxon>
        <taxon>Sphingomonas</taxon>
    </lineage>
</organism>
<evidence type="ECO:0000313" key="4">
    <source>
        <dbReference type="Proteomes" id="UP000249555"/>
    </source>
</evidence>
<reference evidence="3 4" key="1">
    <citation type="submission" date="2017-08" db="EMBL/GenBank/DDBJ databases">
        <title>Infants hospitalized years apart are colonized by the same room-sourced microbial strains.</title>
        <authorList>
            <person name="Brooks B."/>
            <person name="Olm M.R."/>
            <person name="Firek B.A."/>
            <person name="Baker R."/>
            <person name="Thomas B.C."/>
            <person name="Morowitz M.J."/>
            <person name="Banfield J.F."/>
        </authorList>
    </citation>
    <scope>NUCLEOTIDE SEQUENCE [LARGE SCALE GENOMIC DNA]</scope>
    <source>
        <strain evidence="3">S2_018_000_R3_119</strain>
    </source>
</reference>
<dbReference type="PANTHER" id="PTHR30273">
    <property type="entry name" value="PERIPLASMIC SIGNAL SENSOR AND SIGMA FACTOR ACTIVATOR FECR-RELATED"/>
    <property type="match status" value="1"/>
</dbReference>
<dbReference type="GO" id="GO:0016989">
    <property type="term" value="F:sigma factor antagonist activity"/>
    <property type="evidence" value="ECO:0007669"/>
    <property type="project" value="TreeGrafter"/>
</dbReference>
<sequence length="304" mass="32371">MPGRRPSNSFDANRAASNRTAADWIARLNADDATPRDAADFRCWLAANPDHAERFERATDLWDMVPGTSPSRAPVTRRRAIAGLVALTATTAGGTFAFQAAYAATPYETGIGEQRRIGLQDGSSLLLDAATRVRVIATPERRRLWLARGRIDLTVAPLTTPFTIDAGAGDMTAAAGRFDLRRDRDDRVAVTAIEGSAAVATTGAARRLTGGERLRAGRIDRPDLAATQAWTSGRAAFHDDTLATVAEEANRYSTTRLVIADPAAAGLRVSGMYRVGDNVALGRSLATLLALRVRTMEGAVLLGG</sequence>
<evidence type="ECO:0000259" key="2">
    <source>
        <dbReference type="Pfam" id="PF16220"/>
    </source>
</evidence>
<dbReference type="Gene3D" id="2.60.120.1440">
    <property type="match status" value="1"/>
</dbReference>
<protein>
    <submittedName>
        <fullName evidence="3">Iron dicitrate transport regulator FecR</fullName>
    </submittedName>
</protein>
<evidence type="ECO:0000259" key="1">
    <source>
        <dbReference type="Pfam" id="PF04773"/>
    </source>
</evidence>
<gene>
    <name evidence="3" type="ORF">DI640_00810</name>
</gene>
<dbReference type="AlphaFoldDB" id="A0A2W4ZAN7"/>
<name>A0A2W4ZAN7_9SPHN</name>
<dbReference type="Pfam" id="PF16220">
    <property type="entry name" value="DUF4880"/>
    <property type="match status" value="1"/>
</dbReference>
<feature type="domain" description="FecR protein" evidence="1">
    <location>
        <begin position="107"/>
        <end position="197"/>
    </location>
</feature>
<dbReference type="PIRSF" id="PIRSF018266">
    <property type="entry name" value="FecR"/>
    <property type="match status" value="1"/>
</dbReference>
<comment type="caution">
    <text evidence="3">The sequence shown here is derived from an EMBL/GenBank/DDBJ whole genome shotgun (WGS) entry which is preliminary data.</text>
</comment>